<comment type="caution">
    <text evidence="1">The sequence shown here is derived from an EMBL/GenBank/DDBJ whole genome shotgun (WGS) entry which is preliminary data.</text>
</comment>
<organism evidence="1 2">
    <name type="scientific">Thelephora ganbajun</name>
    <name type="common">Ganba fungus</name>
    <dbReference type="NCBI Taxonomy" id="370292"/>
    <lineage>
        <taxon>Eukaryota</taxon>
        <taxon>Fungi</taxon>
        <taxon>Dikarya</taxon>
        <taxon>Basidiomycota</taxon>
        <taxon>Agaricomycotina</taxon>
        <taxon>Agaricomycetes</taxon>
        <taxon>Thelephorales</taxon>
        <taxon>Thelephoraceae</taxon>
        <taxon>Thelephora</taxon>
    </lineage>
</organism>
<proteinExistence type="predicted"/>
<gene>
    <name evidence="1" type="ORF">BDM02DRAFT_3174458</name>
</gene>
<reference evidence="1" key="1">
    <citation type="submission" date="2019-10" db="EMBL/GenBank/DDBJ databases">
        <authorList>
            <consortium name="DOE Joint Genome Institute"/>
            <person name="Kuo A."/>
            <person name="Miyauchi S."/>
            <person name="Kiss E."/>
            <person name="Drula E."/>
            <person name="Kohler A."/>
            <person name="Sanchez-Garcia M."/>
            <person name="Andreopoulos B."/>
            <person name="Barry K.W."/>
            <person name="Bonito G."/>
            <person name="Buee M."/>
            <person name="Carver A."/>
            <person name="Chen C."/>
            <person name="Cichocki N."/>
            <person name="Clum A."/>
            <person name="Culley D."/>
            <person name="Crous P.W."/>
            <person name="Fauchery L."/>
            <person name="Girlanda M."/>
            <person name="Hayes R."/>
            <person name="Keri Z."/>
            <person name="Labutti K."/>
            <person name="Lipzen A."/>
            <person name="Lombard V."/>
            <person name="Magnuson J."/>
            <person name="Maillard F."/>
            <person name="Morin E."/>
            <person name="Murat C."/>
            <person name="Nolan M."/>
            <person name="Ohm R."/>
            <person name="Pangilinan J."/>
            <person name="Pereira M."/>
            <person name="Perotto S."/>
            <person name="Peter M."/>
            <person name="Riley R."/>
            <person name="Sitrit Y."/>
            <person name="Stielow B."/>
            <person name="Szollosi G."/>
            <person name="Zifcakova L."/>
            <person name="Stursova M."/>
            <person name="Spatafora J.W."/>
            <person name="Tedersoo L."/>
            <person name="Vaario L.-M."/>
            <person name="Yamada A."/>
            <person name="Yan M."/>
            <person name="Wang P."/>
            <person name="Xu J."/>
            <person name="Bruns T."/>
            <person name="Baldrian P."/>
            <person name="Vilgalys R."/>
            <person name="Henrissat B."/>
            <person name="Grigoriev I.V."/>
            <person name="Hibbett D."/>
            <person name="Nagy L.G."/>
            <person name="Martin F.M."/>
        </authorList>
    </citation>
    <scope>NUCLEOTIDE SEQUENCE</scope>
    <source>
        <strain evidence="1">P2</strain>
    </source>
</reference>
<evidence type="ECO:0000313" key="1">
    <source>
        <dbReference type="EMBL" id="KAF9644571.1"/>
    </source>
</evidence>
<reference evidence="1" key="2">
    <citation type="journal article" date="2020" name="Nat. Commun.">
        <title>Large-scale genome sequencing of mycorrhizal fungi provides insights into the early evolution of symbiotic traits.</title>
        <authorList>
            <person name="Miyauchi S."/>
            <person name="Kiss E."/>
            <person name="Kuo A."/>
            <person name="Drula E."/>
            <person name="Kohler A."/>
            <person name="Sanchez-Garcia M."/>
            <person name="Morin E."/>
            <person name="Andreopoulos B."/>
            <person name="Barry K.W."/>
            <person name="Bonito G."/>
            <person name="Buee M."/>
            <person name="Carver A."/>
            <person name="Chen C."/>
            <person name="Cichocki N."/>
            <person name="Clum A."/>
            <person name="Culley D."/>
            <person name="Crous P.W."/>
            <person name="Fauchery L."/>
            <person name="Girlanda M."/>
            <person name="Hayes R.D."/>
            <person name="Keri Z."/>
            <person name="LaButti K."/>
            <person name="Lipzen A."/>
            <person name="Lombard V."/>
            <person name="Magnuson J."/>
            <person name="Maillard F."/>
            <person name="Murat C."/>
            <person name="Nolan M."/>
            <person name="Ohm R.A."/>
            <person name="Pangilinan J."/>
            <person name="Pereira M.F."/>
            <person name="Perotto S."/>
            <person name="Peter M."/>
            <person name="Pfister S."/>
            <person name="Riley R."/>
            <person name="Sitrit Y."/>
            <person name="Stielow J.B."/>
            <person name="Szollosi G."/>
            <person name="Zifcakova L."/>
            <person name="Stursova M."/>
            <person name="Spatafora J.W."/>
            <person name="Tedersoo L."/>
            <person name="Vaario L.M."/>
            <person name="Yamada A."/>
            <person name="Yan M."/>
            <person name="Wang P."/>
            <person name="Xu J."/>
            <person name="Bruns T."/>
            <person name="Baldrian P."/>
            <person name="Vilgalys R."/>
            <person name="Dunand C."/>
            <person name="Henrissat B."/>
            <person name="Grigoriev I.V."/>
            <person name="Hibbett D."/>
            <person name="Nagy L.G."/>
            <person name="Martin F.M."/>
        </authorList>
    </citation>
    <scope>NUCLEOTIDE SEQUENCE</scope>
    <source>
        <strain evidence="1">P2</strain>
    </source>
</reference>
<keyword evidence="2" id="KW-1185">Reference proteome</keyword>
<evidence type="ECO:0000313" key="2">
    <source>
        <dbReference type="Proteomes" id="UP000886501"/>
    </source>
</evidence>
<dbReference type="EMBL" id="MU118131">
    <property type="protein sequence ID" value="KAF9644571.1"/>
    <property type="molecule type" value="Genomic_DNA"/>
</dbReference>
<protein>
    <submittedName>
        <fullName evidence="1">Uncharacterized protein</fullName>
    </submittedName>
</protein>
<accession>A0ACB6Z4L2</accession>
<dbReference type="Proteomes" id="UP000886501">
    <property type="component" value="Unassembled WGS sequence"/>
</dbReference>
<name>A0ACB6Z4L2_THEGA</name>
<sequence>MIHRFLGWPPFQSAFMTLESRKRRQESQTEKAVDIVQAAHDGPARALKFYNFVCSIDGKSEARRMPLIDNEVEREIISFYVRYHYLLSQNDTTASNALIGTWQKKLGHQKLWEDFNQEYEGGPPPMSENEHTCSRPTRALTRKSTGGIPAPKAVKEFNPLLRRRSAEHHYFSDSSLTSLSSSDDEGDTPLRITSMRPRKSPSPSSRGVVSHSIANLPPRDSSGCSAGSIERGISHRSIHQDIDMDSGDEPPPTPPQSVGVLVNPLHCEPVNFTTEVGHGSADDPMNGTSVSAVCSRLGREPTLSVTGFNDPKSLSAPPPRSSPAPPRKRRQRINWYPKKKPWKQRKVAPVGVTTDQSMAIDTPTIPRLEPSKPPSLKISTHPPIFIPPIIPEIRVPSLASYSNVPLPRPTSALNPDPSLGGRKGLNNTPVVAVPRSPRPTLPSNPPIWAQSRQELCESCNFFKAYQSGVYFSNGYAKGYLLSCFGATRDIWQDGGRLIISHGGGKAASKLVEADHQSFRDPSVNALVRNWRTKEPLVLIADDKYEHFPFDLTRGHDGGKGYAYVVLGYYFIRHYWAEKHPADNGAGYAVRFKFAFQYCGEGDPWWMEYPGFPLVTLSSPGTDGFQTICERACSSCGIPSPQIYEQGWMCLRPGCQAHFQLCGADATAVSLTYTKTFLVARPNPKAKKPAVRIPEPVLEAKNGIVTTPLFYHGWHCRHCGRLSCRTKWEHWECSSCGLILPVKGRIRNHKEFRGLSPNVSFESCDVNPFSGIAKILRVRDQLGTFSFILPHNRGKIHLISGSARYNTEANEIFEEFQEHANNGSLPFRRFPMKAHICRGEFLTNYFSQNSGKPYQYVGAADKTLPFDQCPPCVLRALELIRSRAAIILGERPAFNELLTAAYMEKQAMGFHTDGERGLGPIVASLSMGSPAIMKFRTLEDRKTIVLSLILRHVCVVVMEGATIQAVYE</sequence>